<dbReference type="PANTHER" id="PTHR35721">
    <property type="entry name" value="UREIDOGLYCOLATE HYDROLASE"/>
    <property type="match status" value="1"/>
</dbReference>
<proteinExistence type="predicted"/>
<keyword evidence="1" id="KW-0378">Hydrolase</keyword>
<gene>
    <name evidence="1" type="ORF">ZOSMA_45G00220</name>
</gene>
<accession>A0A0K9P0H4</accession>
<dbReference type="Gene3D" id="2.60.120.480">
    <property type="entry name" value="Ureidoglycolate hydrolase"/>
    <property type="match status" value="1"/>
</dbReference>
<keyword evidence="2" id="KW-1185">Reference proteome</keyword>
<dbReference type="OrthoDB" id="2018886at2759"/>
<sequence length="192" mass="21846">MESSSFPIPVVYRRKAVEATPLNFAEFGQVISAKPDDTEFSPYEDAQLQLHRGVPRFYIMHLQKRELNFHTITHHASVTQCLGSVGGDVWYLGVSRPSILNEDEITTASAQAKKVVRSKCQHYYVPPHPDDLRVFRISGSKFVKLHTGTWHAGPLFDVKAMDFYNLELSDTNVADHTVHDYRKENGVVFLIE</sequence>
<dbReference type="GO" id="GO:0004848">
    <property type="term" value="F:ureidoglycolate hydrolase activity"/>
    <property type="evidence" value="ECO:0007669"/>
    <property type="project" value="InterPro"/>
</dbReference>
<dbReference type="InterPro" id="IPR024060">
    <property type="entry name" value="Ureidoglycolate_lyase_dom_sf"/>
</dbReference>
<dbReference type="AlphaFoldDB" id="A0A0K9P0H4"/>
<organism evidence="1 2">
    <name type="scientific">Zostera marina</name>
    <name type="common">Eelgrass</name>
    <dbReference type="NCBI Taxonomy" id="29655"/>
    <lineage>
        <taxon>Eukaryota</taxon>
        <taxon>Viridiplantae</taxon>
        <taxon>Streptophyta</taxon>
        <taxon>Embryophyta</taxon>
        <taxon>Tracheophyta</taxon>
        <taxon>Spermatophyta</taxon>
        <taxon>Magnoliopsida</taxon>
        <taxon>Liliopsida</taxon>
        <taxon>Zosteraceae</taxon>
        <taxon>Zostera</taxon>
    </lineage>
</organism>
<dbReference type="OMA" id="TWHAGPY"/>
<protein>
    <submittedName>
        <fullName evidence="1">Ureidoglycolate hydrolase</fullName>
    </submittedName>
</protein>
<comment type="caution">
    <text evidence="1">The sequence shown here is derived from an EMBL/GenBank/DDBJ whole genome shotgun (WGS) entry which is preliminary data.</text>
</comment>
<evidence type="ECO:0000313" key="1">
    <source>
        <dbReference type="EMBL" id="KMZ62483.1"/>
    </source>
</evidence>
<evidence type="ECO:0000313" key="2">
    <source>
        <dbReference type="Proteomes" id="UP000036987"/>
    </source>
</evidence>
<dbReference type="InterPro" id="IPR011051">
    <property type="entry name" value="RmlC_Cupin_sf"/>
</dbReference>
<dbReference type="Proteomes" id="UP000036987">
    <property type="component" value="Unassembled WGS sequence"/>
</dbReference>
<reference evidence="2" key="1">
    <citation type="journal article" date="2016" name="Nature">
        <title>The genome of the seagrass Zostera marina reveals angiosperm adaptation to the sea.</title>
        <authorList>
            <person name="Olsen J.L."/>
            <person name="Rouze P."/>
            <person name="Verhelst B."/>
            <person name="Lin Y.-C."/>
            <person name="Bayer T."/>
            <person name="Collen J."/>
            <person name="Dattolo E."/>
            <person name="De Paoli E."/>
            <person name="Dittami S."/>
            <person name="Maumus F."/>
            <person name="Michel G."/>
            <person name="Kersting A."/>
            <person name="Lauritano C."/>
            <person name="Lohaus R."/>
            <person name="Toepel M."/>
            <person name="Tonon T."/>
            <person name="Vanneste K."/>
            <person name="Amirebrahimi M."/>
            <person name="Brakel J."/>
            <person name="Bostroem C."/>
            <person name="Chovatia M."/>
            <person name="Grimwood J."/>
            <person name="Jenkins J.W."/>
            <person name="Jueterbock A."/>
            <person name="Mraz A."/>
            <person name="Stam W.T."/>
            <person name="Tice H."/>
            <person name="Bornberg-Bauer E."/>
            <person name="Green P.J."/>
            <person name="Pearson G.A."/>
            <person name="Procaccini G."/>
            <person name="Duarte C.M."/>
            <person name="Schmutz J."/>
            <person name="Reusch T.B.H."/>
            <person name="Van de Peer Y."/>
        </authorList>
    </citation>
    <scope>NUCLEOTIDE SEQUENCE [LARGE SCALE GENOMIC DNA]</scope>
    <source>
        <strain evidence="2">cv. Finnish</strain>
    </source>
</reference>
<dbReference type="PANTHER" id="PTHR35721:SF1">
    <property type="entry name" value="UREIDOGLYCOLATE HYDROLASE"/>
    <property type="match status" value="1"/>
</dbReference>
<dbReference type="EMBL" id="LFYR01001351">
    <property type="protein sequence ID" value="KMZ62483.1"/>
    <property type="molecule type" value="Genomic_DNA"/>
</dbReference>
<name>A0A0K9P0H4_ZOSMR</name>
<dbReference type="SUPFAM" id="SSF51182">
    <property type="entry name" value="RmlC-like cupins"/>
    <property type="match status" value="1"/>
</dbReference>